<dbReference type="Proteomes" id="UP000509513">
    <property type="component" value="Chromosome"/>
</dbReference>
<gene>
    <name evidence="1" type="ORF">ACBT_1294</name>
    <name evidence="2" type="ORF">FE247_01445</name>
</gene>
<evidence type="ECO:0000313" key="4">
    <source>
        <dbReference type="Proteomes" id="UP000509513"/>
    </source>
</evidence>
<keyword evidence="3" id="KW-1185">Reference proteome</keyword>
<dbReference type="OrthoDB" id="5348622at2"/>
<organism evidence="1 4">
    <name type="scientific">Aliarcobacter cibarius</name>
    <dbReference type="NCBI Taxonomy" id="255507"/>
    <lineage>
        <taxon>Bacteria</taxon>
        <taxon>Pseudomonadati</taxon>
        <taxon>Campylobacterota</taxon>
        <taxon>Epsilonproteobacteria</taxon>
        <taxon>Campylobacterales</taxon>
        <taxon>Arcobacteraceae</taxon>
        <taxon>Aliarcobacter</taxon>
    </lineage>
</organism>
<dbReference type="Proteomes" id="UP000305417">
    <property type="component" value="Unassembled WGS sequence"/>
</dbReference>
<evidence type="ECO:0000313" key="2">
    <source>
        <dbReference type="EMBL" id="TLT01577.1"/>
    </source>
</evidence>
<evidence type="ECO:0000313" key="3">
    <source>
        <dbReference type="Proteomes" id="UP000305417"/>
    </source>
</evidence>
<dbReference type="RefSeq" id="WP_024774993.1">
    <property type="nucleotide sequence ID" value="NZ_CP043857.1"/>
</dbReference>
<evidence type="ECO:0000313" key="1">
    <source>
        <dbReference type="EMBL" id="QKJ27203.1"/>
    </source>
</evidence>
<dbReference type="AlphaFoldDB" id="A0A5J6RK40"/>
<accession>A0A5J6RK40</accession>
<dbReference type="EMBL" id="CP054051">
    <property type="protein sequence ID" value="QKJ27203.1"/>
    <property type="molecule type" value="Genomic_DNA"/>
</dbReference>
<name>A0A5J6RK40_9BACT</name>
<dbReference type="EMBL" id="VBUC01000002">
    <property type="protein sequence ID" value="TLT01577.1"/>
    <property type="molecule type" value="Genomic_DNA"/>
</dbReference>
<reference evidence="2 3" key="1">
    <citation type="submission" date="2019-05" db="EMBL/GenBank/DDBJ databases">
        <title>Arcobacter cibarius and Arcobacter thereius providing challenges in identification an antibiotic susceptibility and Quinolone resistance.</title>
        <authorList>
            <person name="Busch A."/>
            <person name="Hanel I."/>
            <person name="Hotzel H."/>
            <person name="Tomaso H."/>
        </authorList>
    </citation>
    <scope>NUCLEOTIDE SEQUENCE [LARGE SCALE GENOMIC DNA]</scope>
    <source>
        <strain evidence="2 3">16CS0831-2</strain>
    </source>
</reference>
<dbReference type="KEGG" id="acib:ACBT_1294"/>
<reference evidence="1 4" key="2">
    <citation type="submission" date="2020-05" db="EMBL/GenBank/DDBJ databases">
        <title>Complete genome sequencing of Campylobacter and Arcobacter type strains.</title>
        <authorList>
            <person name="Miller W.G."/>
            <person name="Yee E."/>
        </authorList>
    </citation>
    <scope>NUCLEOTIDE SEQUENCE [LARGE SCALE GENOMIC DNA]</scope>
    <source>
        <strain evidence="1 4">LMG 21996</strain>
    </source>
</reference>
<sequence length="92" mass="10679">MIVCVNKESIYSLFGVDDFVSLETALDNIAPSLLDYHFKDFCDNSEEVSFFNKREVENSFSQGSYTLFLDYNENLFLEIDDLEVDDSTSSFW</sequence>
<proteinExistence type="predicted"/>
<dbReference type="STRING" id="1442598.GCA_000522465_00856"/>
<protein>
    <submittedName>
        <fullName evidence="1">Uncharacterized protein</fullName>
    </submittedName>
</protein>